<comment type="similarity">
    <text evidence="7">Belongs to the CrgA family.</text>
</comment>
<keyword evidence="2 7" id="KW-0132">Cell division</keyword>
<name>A0A7X8YES0_9MICC</name>
<reference evidence="9 10" key="1">
    <citation type="submission" date="2020-04" db="EMBL/GenBank/DDBJ databases">
        <title>Nesterenkonia sp. nov., isolated from marine sediment.</title>
        <authorList>
            <person name="Zhang G."/>
        </authorList>
    </citation>
    <scope>NUCLEOTIDE SEQUENCE [LARGE SCALE GENOMIC DNA]</scope>
    <source>
        <strain evidence="9 10">MY13</strain>
    </source>
</reference>
<dbReference type="GO" id="GO:0051301">
    <property type="term" value="P:cell division"/>
    <property type="evidence" value="ECO:0007669"/>
    <property type="project" value="UniProtKB-UniRule"/>
</dbReference>
<gene>
    <name evidence="7" type="primary">crgA</name>
    <name evidence="9" type="ORF">HGQ17_12490</name>
</gene>
<proteinExistence type="inferred from homology"/>
<evidence type="ECO:0000256" key="3">
    <source>
        <dbReference type="ARBA" id="ARBA00022692"/>
    </source>
</evidence>
<keyword evidence="1 7" id="KW-1003">Cell membrane</keyword>
<organism evidence="9 10">
    <name type="scientific">Nesterenkonia sedimenti</name>
    <dbReference type="NCBI Taxonomy" id="1463632"/>
    <lineage>
        <taxon>Bacteria</taxon>
        <taxon>Bacillati</taxon>
        <taxon>Actinomycetota</taxon>
        <taxon>Actinomycetes</taxon>
        <taxon>Micrococcales</taxon>
        <taxon>Micrococcaceae</taxon>
        <taxon>Nesterenkonia</taxon>
    </lineage>
</organism>
<dbReference type="Proteomes" id="UP000523139">
    <property type="component" value="Unassembled WGS sequence"/>
</dbReference>
<evidence type="ECO:0000256" key="2">
    <source>
        <dbReference type="ARBA" id="ARBA00022618"/>
    </source>
</evidence>
<comment type="subcellular location">
    <subcellularLocation>
        <location evidence="7">Cell membrane</location>
        <topology evidence="7">Multi-pass membrane protein</topology>
    </subcellularLocation>
</comment>
<keyword evidence="5 7" id="KW-0472">Membrane</keyword>
<feature type="region of interest" description="Disordered" evidence="8">
    <location>
        <begin position="1"/>
        <end position="25"/>
    </location>
</feature>
<evidence type="ECO:0000256" key="4">
    <source>
        <dbReference type="ARBA" id="ARBA00022989"/>
    </source>
</evidence>
<evidence type="ECO:0000313" key="9">
    <source>
        <dbReference type="EMBL" id="NLS10795.1"/>
    </source>
</evidence>
<evidence type="ECO:0000256" key="5">
    <source>
        <dbReference type="ARBA" id="ARBA00023136"/>
    </source>
</evidence>
<evidence type="ECO:0000256" key="8">
    <source>
        <dbReference type="SAM" id="MobiDB-lite"/>
    </source>
</evidence>
<keyword evidence="4 7" id="KW-1133">Transmembrane helix</keyword>
<comment type="function">
    <text evidence="7">Involved in cell division.</text>
</comment>
<dbReference type="GO" id="GO:0005886">
    <property type="term" value="C:plasma membrane"/>
    <property type="evidence" value="ECO:0007669"/>
    <property type="project" value="UniProtKB-SubCell"/>
</dbReference>
<dbReference type="AlphaFoldDB" id="A0A7X8YES0"/>
<dbReference type="HAMAP" id="MF_00631">
    <property type="entry name" value="CrgA"/>
    <property type="match status" value="1"/>
</dbReference>
<comment type="caution">
    <text evidence="9">The sequence shown here is derived from an EMBL/GenBank/DDBJ whole genome shotgun (WGS) entry which is preliminary data.</text>
</comment>
<sequence>MPESKRRKNRGSKAQADQSASPLSDAETFGFEDLDTDEDSLPTWYKVTMFGLMIIGLLWVITYYITSGQLPLSMAGGWNIIIGFGVAMVGFFMTMKWR</sequence>
<dbReference type="RefSeq" id="WP_168888284.1">
    <property type="nucleotide sequence ID" value="NZ_JABAHY010000015.1"/>
</dbReference>
<feature type="transmembrane region" description="Helical" evidence="7">
    <location>
        <begin position="47"/>
        <end position="65"/>
    </location>
</feature>
<evidence type="ECO:0000256" key="6">
    <source>
        <dbReference type="ARBA" id="ARBA00023306"/>
    </source>
</evidence>
<evidence type="ECO:0000313" key="10">
    <source>
        <dbReference type="Proteomes" id="UP000523139"/>
    </source>
</evidence>
<dbReference type="Pfam" id="PF06781">
    <property type="entry name" value="CrgA"/>
    <property type="match status" value="1"/>
</dbReference>
<feature type="compositionally biased region" description="Basic residues" evidence="8">
    <location>
        <begin position="1"/>
        <end position="11"/>
    </location>
</feature>
<keyword evidence="3 7" id="KW-0812">Transmembrane</keyword>
<evidence type="ECO:0000256" key="7">
    <source>
        <dbReference type="HAMAP-Rule" id="MF_00631"/>
    </source>
</evidence>
<accession>A0A7X8YES0</accession>
<dbReference type="InterPro" id="IPR009619">
    <property type="entry name" value="CrgA"/>
</dbReference>
<keyword evidence="6 7" id="KW-0131">Cell cycle</keyword>
<feature type="transmembrane region" description="Helical" evidence="7">
    <location>
        <begin position="77"/>
        <end position="95"/>
    </location>
</feature>
<keyword evidence="10" id="KW-1185">Reference proteome</keyword>
<dbReference type="EMBL" id="JABAHY010000015">
    <property type="protein sequence ID" value="NLS10795.1"/>
    <property type="molecule type" value="Genomic_DNA"/>
</dbReference>
<evidence type="ECO:0000256" key="1">
    <source>
        <dbReference type="ARBA" id="ARBA00022475"/>
    </source>
</evidence>
<protein>
    <recommendedName>
        <fullName evidence="7">Cell division protein CrgA</fullName>
    </recommendedName>
</protein>